<comment type="caution">
    <text evidence="3">The sequence shown here is derived from an EMBL/GenBank/DDBJ whole genome shotgun (WGS) entry which is preliminary data.</text>
</comment>
<dbReference type="RefSeq" id="WP_344123577.1">
    <property type="nucleotide sequence ID" value="NZ_BAAABW010000038.1"/>
</dbReference>
<keyword evidence="2" id="KW-1133">Transmembrane helix</keyword>
<feature type="region of interest" description="Disordered" evidence="1">
    <location>
        <begin position="129"/>
        <end position="151"/>
    </location>
</feature>
<accession>A0ABP3HQL2</accession>
<keyword evidence="2" id="KW-0472">Membrane</keyword>
<name>A0ABP3HQL2_9ACTN</name>
<keyword evidence="2" id="KW-0812">Transmembrane</keyword>
<dbReference type="Proteomes" id="UP001500063">
    <property type="component" value="Unassembled WGS sequence"/>
</dbReference>
<reference evidence="4" key="1">
    <citation type="journal article" date="2019" name="Int. J. Syst. Evol. Microbiol.">
        <title>The Global Catalogue of Microorganisms (GCM) 10K type strain sequencing project: providing services to taxonomists for standard genome sequencing and annotation.</title>
        <authorList>
            <consortium name="The Broad Institute Genomics Platform"/>
            <consortium name="The Broad Institute Genome Sequencing Center for Infectious Disease"/>
            <person name="Wu L."/>
            <person name="Ma J."/>
        </authorList>
    </citation>
    <scope>NUCLEOTIDE SEQUENCE [LARGE SCALE GENOMIC DNA]</scope>
    <source>
        <strain evidence="4">JCM 4565</strain>
    </source>
</reference>
<evidence type="ECO:0008006" key="5">
    <source>
        <dbReference type="Google" id="ProtNLM"/>
    </source>
</evidence>
<organism evidence="3 4">
    <name type="scientific">Streptomyces blastmyceticus</name>
    <dbReference type="NCBI Taxonomy" id="68180"/>
    <lineage>
        <taxon>Bacteria</taxon>
        <taxon>Bacillati</taxon>
        <taxon>Actinomycetota</taxon>
        <taxon>Actinomycetes</taxon>
        <taxon>Kitasatosporales</taxon>
        <taxon>Streptomycetaceae</taxon>
        <taxon>Streptomyces</taxon>
    </lineage>
</organism>
<protein>
    <recommendedName>
        <fullName evidence="5">ABC transmembrane type-1 domain-containing protein</fullName>
    </recommendedName>
</protein>
<feature type="transmembrane region" description="Helical" evidence="2">
    <location>
        <begin position="51"/>
        <end position="74"/>
    </location>
</feature>
<evidence type="ECO:0000256" key="1">
    <source>
        <dbReference type="SAM" id="MobiDB-lite"/>
    </source>
</evidence>
<feature type="compositionally biased region" description="Polar residues" evidence="1">
    <location>
        <begin position="132"/>
        <end position="141"/>
    </location>
</feature>
<evidence type="ECO:0000313" key="4">
    <source>
        <dbReference type="Proteomes" id="UP001500063"/>
    </source>
</evidence>
<proteinExistence type="predicted"/>
<keyword evidence="4" id="KW-1185">Reference proteome</keyword>
<feature type="transmembrane region" description="Helical" evidence="2">
    <location>
        <begin position="86"/>
        <end position="104"/>
    </location>
</feature>
<evidence type="ECO:0000313" key="3">
    <source>
        <dbReference type="EMBL" id="GAA0377284.1"/>
    </source>
</evidence>
<evidence type="ECO:0000256" key="2">
    <source>
        <dbReference type="SAM" id="Phobius"/>
    </source>
</evidence>
<dbReference type="EMBL" id="BAAABW010000038">
    <property type="protein sequence ID" value="GAA0377284.1"/>
    <property type="molecule type" value="Genomic_DNA"/>
</dbReference>
<sequence length="151" mass="16140">MTDNGGTNGSTVDFDQLMELVKNLENVKSRNLRRAMRSINMEARNQRLDVILGNATTALGQCLSGTLVLAYLWVGYQMVQRGDAGYCVLLCGMPVTSVASIFALKKVPATQAMGTLSRQITRLLRRVPAPATGTQDGNPPTGQGGDDPATP</sequence>
<gene>
    <name evidence="3" type="ORF">GCM10010319_64800</name>
</gene>